<dbReference type="InterPro" id="IPR006015">
    <property type="entry name" value="Universal_stress_UspA"/>
</dbReference>
<dbReference type="Pfam" id="PF00582">
    <property type="entry name" value="Usp"/>
    <property type="match status" value="2"/>
</dbReference>
<dbReference type="Proteomes" id="UP000600365">
    <property type="component" value="Unassembled WGS sequence"/>
</dbReference>
<organism evidence="3 4">
    <name type="scientific">Streptomyces albiflavescens</name>
    <dbReference type="NCBI Taxonomy" id="1623582"/>
    <lineage>
        <taxon>Bacteria</taxon>
        <taxon>Bacillati</taxon>
        <taxon>Actinomycetota</taxon>
        <taxon>Actinomycetes</taxon>
        <taxon>Kitasatosporales</taxon>
        <taxon>Streptomycetaceae</taxon>
        <taxon>Streptomyces</taxon>
    </lineage>
</organism>
<evidence type="ECO:0000313" key="3">
    <source>
        <dbReference type="EMBL" id="GGN48561.1"/>
    </source>
</evidence>
<feature type="domain" description="UspA" evidence="2">
    <location>
        <begin position="162"/>
        <end position="296"/>
    </location>
</feature>
<dbReference type="PANTHER" id="PTHR46268:SF6">
    <property type="entry name" value="UNIVERSAL STRESS PROTEIN UP12"/>
    <property type="match status" value="1"/>
</dbReference>
<feature type="domain" description="UspA" evidence="2">
    <location>
        <begin position="1"/>
        <end position="138"/>
    </location>
</feature>
<dbReference type="AlphaFoldDB" id="A0A917XQ12"/>
<name>A0A917XQ12_9ACTN</name>
<dbReference type="PANTHER" id="PTHR46268">
    <property type="entry name" value="STRESS RESPONSE PROTEIN NHAX"/>
    <property type="match status" value="1"/>
</dbReference>
<proteinExistence type="inferred from homology"/>
<dbReference type="InterPro" id="IPR014729">
    <property type="entry name" value="Rossmann-like_a/b/a_fold"/>
</dbReference>
<reference evidence="3 4" key="1">
    <citation type="journal article" date="2014" name="Int. J. Syst. Evol. Microbiol.">
        <title>Complete genome sequence of Corynebacterium casei LMG S-19264T (=DSM 44701T), isolated from a smear-ripened cheese.</title>
        <authorList>
            <consortium name="US DOE Joint Genome Institute (JGI-PGF)"/>
            <person name="Walter F."/>
            <person name="Albersmeier A."/>
            <person name="Kalinowski J."/>
            <person name="Ruckert C."/>
        </authorList>
    </citation>
    <scope>NUCLEOTIDE SEQUENCE [LARGE SCALE GENOMIC DNA]</scope>
    <source>
        <strain evidence="3 4">CGMCC 4.7111</strain>
    </source>
</reference>
<evidence type="ECO:0000313" key="4">
    <source>
        <dbReference type="Proteomes" id="UP000600365"/>
    </source>
</evidence>
<comment type="similarity">
    <text evidence="1">Belongs to the universal stress protein A family.</text>
</comment>
<sequence>MLKPIVVGLDGSPESVAAASWAAREAVRRGLPLRLVHAWEGLPSDDEPVTLPELQVPQYWARRILRSTLDRVTETCPQLYVSAEQINKPPIAALLAEAEKAELLVLGNQGLGGLSGFFAGSVALASVAQVRQPVVLVRAGWSAADDHMPDSDGRPSVRTPCREVMLAVDPKNDCGAVLDFAFEAAKHRGASLSVIHAWQLLLHSPGGTDQESDASAQRDAESALAQVIAPWREKYPTVEVRAQAHHGRPAPALTRAAQEAGLLIVGRKVRRQAVGSHTGRVAHLAIHHVTCPVAVVAHD</sequence>
<keyword evidence="4" id="KW-1185">Reference proteome</keyword>
<gene>
    <name evidence="3" type="ORF">GCM10011579_001300</name>
</gene>
<evidence type="ECO:0000256" key="1">
    <source>
        <dbReference type="ARBA" id="ARBA00008791"/>
    </source>
</evidence>
<dbReference type="EMBL" id="BMMM01000001">
    <property type="protein sequence ID" value="GGN48561.1"/>
    <property type="molecule type" value="Genomic_DNA"/>
</dbReference>
<evidence type="ECO:0000259" key="2">
    <source>
        <dbReference type="Pfam" id="PF00582"/>
    </source>
</evidence>
<dbReference type="InterPro" id="IPR006016">
    <property type="entry name" value="UspA"/>
</dbReference>
<comment type="caution">
    <text evidence="3">The sequence shown here is derived from an EMBL/GenBank/DDBJ whole genome shotgun (WGS) entry which is preliminary data.</text>
</comment>
<accession>A0A917XQ12</accession>
<dbReference type="PRINTS" id="PR01438">
    <property type="entry name" value="UNVRSLSTRESS"/>
</dbReference>
<dbReference type="Gene3D" id="3.40.50.620">
    <property type="entry name" value="HUPs"/>
    <property type="match status" value="2"/>
</dbReference>
<dbReference type="RefSeq" id="WP_189183815.1">
    <property type="nucleotide sequence ID" value="NZ_BMMM01000001.1"/>
</dbReference>
<protein>
    <submittedName>
        <fullName evidence="3">Stress-inducible protein</fullName>
    </submittedName>
</protein>
<dbReference type="SUPFAM" id="SSF52402">
    <property type="entry name" value="Adenine nucleotide alpha hydrolases-like"/>
    <property type="match status" value="2"/>
</dbReference>